<accession>A0A939JWB5</accession>
<dbReference type="AlphaFoldDB" id="A0A939JWB5"/>
<dbReference type="RefSeq" id="WP_207333787.1">
    <property type="nucleotide sequence ID" value="NZ_JAFMYU010000002.1"/>
</dbReference>
<keyword evidence="3" id="KW-1185">Reference proteome</keyword>
<dbReference type="Proteomes" id="UP000664795">
    <property type="component" value="Unassembled WGS sequence"/>
</dbReference>
<reference evidence="2 3" key="1">
    <citation type="submission" date="2021-03" db="EMBL/GenBank/DDBJ databases">
        <title>Fibrella sp. HMF5036 genome sequencing and assembly.</title>
        <authorList>
            <person name="Kang H."/>
            <person name="Kim H."/>
            <person name="Bae S."/>
            <person name="Joh K."/>
        </authorList>
    </citation>
    <scope>NUCLEOTIDE SEQUENCE [LARGE SCALE GENOMIC DNA]</scope>
    <source>
        <strain evidence="2 3">HMF5036</strain>
    </source>
</reference>
<organism evidence="2 3">
    <name type="scientific">Fibrella aquatilis</name>
    <dbReference type="NCBI Taxonomy" id="2817059"/>
    <lineage>
        <taxon>Bacteria</taxon>
        <taxon>Pseudomonadati</taxon>
        <taxon>Bacteroidota</taxon>
        <taxon>Cytophagia</taxon>
        <taxon>Cytophagales</taxon>
        <taxon>Spirosomataceae</taxon>
        <taxon>Fibrella</taxon>
    </lineage>
</organism>
<name>A0A939JWB5_9BACT</name>
<dbReference type="InterPro" id="IPR025665">
    <property type="entry name" value="Beta-barrel_OMP_2"/>
</dbReference>
<proteinExistence type="predicted"/>
<protein>
    <submittedName>
        <fullName evidence="2">PorT family protein</fullName>
    </submittedName>
</protein>
<dbReference type="EMBL" id="JAFMYU010000002">
    <property type="protein sequence ID" value="MBO0929814.1"/>
    <property type="molecule type" value="Genomic_DNA"/>
</dbReference>
<evidence type="ECO:0000313" key="3">
    <source>
        <dbReference type="Proteomes" id="UP000664795"/>
    </source>
</evidence>
<evidence type="ECO:0000313" key="2">
    <source>
        <dbReference type="EMBL" id="MBO0929814.1"/>
    </source>
</evidence>
<sequence length="235" mass="25371">MKTYLLLLLGALGCTPVFGQQWRIAPTVGVNLATISYSNAYLNLFTSNGSRVSPGFVPRWQVGALIDYTISEQVGIRSGLLYSTRGSNIQTSVTRSGYTVTASGSNQINYLDVPLLVTVGLGENGFRLVGGLVLGIALSGTSKTDAYTVAGYKFDGEEAKLPIGNSSNDRIVPTDVSVSLGILKQLDLNRRFLELGFHIQPSLSSFATGTKQYPSYTSTYFQFGLKASYFFDIGR</sequence>
<dbReference type="Pfam" id="PF13568">
    <property type="entry name" value="OMP_b-brl_2"/>
    <property type="match status" value="1"/>
</dbReference>
<feature type="domain" description="Outer membrane protein beta-barrel" evidence="1">
    <location>
        <begin position="18"/>
        <end position="205"/>
    </location>
</feature>
<gene>
    <name evidence="2" type="ORF">J2I48_02365</name>
</gene>
<evidence type="ECO:0000259" key="1">
    <source>
        <dbReference type="Pfam" id="PF13568"/>
    </source>
</evidence>
<comment type="caution">
    <text evidence="2">The sequence shown here is derived from an EMBL/GenBank/DDBJ whole genome shotgun (WGS) entry which is preliminary data.</text>
</comment>